<dbReference type="PANTHER" id="PTHR10696">
    <property type="entry name" value="GAMMA-BUTYROBETAINE HYDROXYLASE-RELATED"/>
    <property type="match status" value="1"/>
</dbReference>
<evidence type="ECO:0000259" key="8">
    <source>
        <dbReference type="Pfam" id="PF02668"/>
    </source>
</evidence>
<feature type="binding site" evidence="7">
    <location>
        <position position="155"/>
    </location>
    <ligand>
        <name>Fe cation</name>
        <dbReference type="ChEBI" id="CHEBI:24875"/>
    </ligand>
</feature>
<evidence type="ECO:0000256" key="7">
    <source>
        <dbReference type="PIRSR" id="PIRSR019543-2"/>
    </source>
</evidence>
<dbReference type="InterPro" id="IPR014503">
    <property type="entry name" value="Clavaminate_syn-like"/>
</dbReference>
<proteinExistence type="inferred from homology"/>
<feature type="binding site" evidence="7">
    <location>
        <position position="287"/>
    </location>
    <ligand>
        <name>Fe cation</name>
        <dbReference type="ChEBI" id="CHEBI:24875"/>
    </ligand>
</feature>
<evidence type="ECO:0000256" key="3">
    <source>
        <dbReference type="ARBA" id="ARBA00022723"/>
    </source>
</evidence>
<organism evidence="9 10">
    <name type="scientific">Streptomyces pluripotens</name>
    <dbReference type="NCBI Taxonomy" id="1355015"/>
    <lineage>
        <taxon>Bacteria</taxon>
        <taxon>Bacillati</taxon>
        <taxon>Actinomycetota</taxon>
        <taxon>Actinomycetes</taxon>
        <taxon>Kitasatosporales</taxon>
        <taxon>Streptomycetaceae</taxon>
        <taxon>Streptomyces</taxon>
    </lineage>
</organism>
<sequence>MENGIRDSGARDDAALTLGGDAATVEAVAREILHAADGRVDSPEFVAAARDAWDNLPAPLRQEIRRFRRHSGPCGRLLIRGLPVGDESRPTPSTADSVQREASVAAAILLMVACGLGDPAAYLQEKSGALVQDVVPVPGREEFQGNAGSVLLSFHTENAFHEHRPDYVMLLCLRADHEGVAGTRTACVREVLDLLSPAARKTLSLPEFTTEAPPSFGAGSKGALHHPVLGGSWTDPDLRVDFAATRATTEEGVTALAELGALFEQVSTTSELLPGDLVIVDNHVTAHGRTAFTPRYDGRDRWLQRTFALTSLRRSRGQRPGDVYVLVE</sequence>
<dbReference type="Proteomes" id="UP000031501">
    <property type="component" value="Chromosome"/>
</dbReference>
<keyword evidence="3 7" id="KW-0479">Metal-binding</keyword>
<dbReference type="InterPro" id="IPR042098">
    <property type="entry name" value="TauD-like_sf"/>
</dbReference>
<dbReference type="InterPro" id="IPR050411">
    <property type="entry name" value="AlphaKG_dependent_hydroxylases"/>
</dbReference>
<evidence type="ECO:0000256" key="1">
    <source>
        <dbReference type="ARBA" id="ARBA00001954"/>
    </source>
</evidence>
<dbReference type="PIRSF" id="PIRSF019543">
    <property type="entry name" value="Clavaminate_syn"/>
    <property type="match status" value="1"/>
</dbReference>
<dbReference type="AlphaFoldDB" id="A0A221P949"/>
<evidence type="ECO:0000256" key="5">
    <source>
        <dbReference type="ARBA" id="ARBA00023004"/>
    </source>
</evidence>
<evidence type="ECO:0000256" key="4">
    <source>
        <dbReference type="ARBA" id="ARBA00023002"/>
    </source>
</evidence>
<evidence type="ECO:0000256" key="2">
    <source>
        <dbReference type="ARBA" id="ARBA00008425"/>
    </source>
</evidence>
<dbReference type="GO" id="GO:0016491">
    <property type="term" value="F:oxidoreductase activity"/>
    <property type="evidence" value="ECO:0007669"/>
    <property type="project" value="UniProtKB-KW"/>
</dbReference>
<reference evidence="9 10" key="1">
    <citation type="submission" date="2017-07" db="EMBL/GenBank/DDBJ databases">
        <title>Genome sequence of Streptomyces pluripotens MUSC 137T.</title>
        <authorList>
            <person name="Ser H.-L."/>
            <person name="Lee L.-H."/>
        </authorList>
    </citation>
    <scope>NUCLEOTIDE SEQUENCE [LARGE SCALE GENOMIC DNA]</scope>
    <source>
        <strain evidence="9 10">MUSC 137</strain>
    </source>
</reference>
<gene>
    <name evidence="9" type="ORF">LK07_22175</name>
</gene>
<evidence type="ECO:0000313" key="9">
    <source>
        <dbReference type="EMBL" id="ASN28606.1"/>
    </source>
</evidence>
<dbReference type="Pfam" id="PF02668">
    <property type="entry name" value="TauD"/>
    <property type="match status" value="1"/>
</dbReference>
<protein>
    <submittedName>
        <fullName evidence="9">L-asparagine oxygenase</fullName>
    </submittedName>
</protein>
<dbReference type="Gene3D" id="3.60.130.10">
    <property type="entry name" value="Clavaminate synthase-like"/>
    <property type="match status" value="1"/>
</dbReference>
<dbReference type="GO" id="GO:0005506">
    <property type="term" value="F:iron ion binding"/>
    <property type="evidence" value="ECO:0007669"/>
    <property type="project" value="InterPro"/>
</dbReference>
<comment type="cofactor">
    <cofactor evidence="1">
        <name>Fe(2+)</name>
        <dbReference type="ChEBI" id="CHEBI:29033"/>
    </cofactor>
</comment>
<dbReference type="PANTHER" id="PTHR10696:SF56">
    <property type="entry name" value="TAUD_TFDA-LIKE DOMAIN-CONTAINING PROTEIN"/>
    <property type="match status" value="1"/>
</dbReference>
<dbReference type="OrthoDB" id="3872700at2"/>
<keyword evidence="6" id="KW-0045">Antibiotic biosynthesis</keyword>
<dbReference type="SUPFAM" id="SSF51197">
    <property type="entry name" value="Clavaminate synthase-like"/>
    <property type="match status" value="1"/>
</dbReference>
<keyword evidence="5 7" id="KW-0408">Iron</keyword>
<dbReference type="GO" id="GO:0017000">
    <property type="term" value="P:antibiotic biosynthetic process"/>
    <property type="evidence" value="ECO:0007669"/>
    <property type="project" value="UniProtKB-KW"/>
</dbReference>
<name>A0A221P949_9ACTN</name>
<evidence type="ECO:0000256" key="6">
    <source>
        <dbReference type="ARBA" id="ARBA00023194"/>
    </source>
</evidence>
<keyword evidence="10" id="KW-1185">Reference proteome</keyword>
<feature type="domain" description="TauD/TfdA-like" evidence="8">
    <location>
        <begin position="75"/>
        <end position="306"/>
    </location>
</feature>
<comment type="similarity">
    <text evidence="2">Belongs to the clavaminate synthase family.</text>
</comment>
<dbReference type="InterPro" id="IPR003819">
    <property type="entry name" value="TauD/TfdA-like"/>
</dbReference>
<keyword evidence="4" id="KW-0560">Oxidoreductase</keyword>
<dbReference type="EMBL" id="CP022433">
    <property type="protein sequence ID" value="ASN28606.1"/>
    <property type="molecule type" value="Genomic_DNA"/>
</dbReference>
<dbReference type="STRING" id="1355015.LK06_021015"/>
<feature type="binding site" evidence="7">
    <location>
        <position position="157"/>
    </location>
    <ligand>
        <name>Fe cation</name>
        <dbReference type="ChEBI" id="CHEBI:24875"/>
    </ligand>
</feature>
<dbReference type="RefSeq" id="WP_052319085.1">
    <property type="nucleotide sequence ID" value="NZ_CP021080.1"/>
</dbReference>
<evidence type="ECO:0000313" key="10">
    <source>
        <dbReference type="Proteomes" id="UP000031501"/>
    </source>
</evidence>
<accession>A0A221P949</accession>